<organism evidence="3">
    <name type="scientific">Octactis speculum</name>
    <dbReference type="NCBI Taxonomy" id="3111310"/>
    <lineage>
        <taxon>Eukaryota</taxon>
        <taxon>Sar</taxon>
        <taxon>Stramenopiles</taxon>
        <taxon>Ochrophyta</taxon>
        <taxon>Dictyochophyceae</taxon>
        <taxon>Dictyochales</taxon>
        <taxon>Dictyochaceae</taxon>
        <taxon>Octactis</taxon>
    </lineage>
</organism>
<protein>
    <recommendedName>
        <fullName evidence="2">EF-hand domain-containing protein</fullName>
    </recommendedName>
</protein>
<dbReference type="GO" id="GO:0005509">
    <property type="term" value="F:calcium ion binding"/>
    <property type="evidence" value="ECO:0007669"/>
    <property type="project" value="InterPro"/>
</dbReference>
<evidence type="ECO:0000313" key="3">
    <source>
        <dbReference type="EMBL" id="CAD9432637.1"/>
    </source>
</evidence>
<dbReference type="SUPFAM" id="SSF47473">
    <property type="entry name" value="EF-hand"/>
    <property type="match status" value="1"/>
</dbReference>
<evidence type="ECO:0000259" key="2">
    <source>
        <dbReference type="PROSITE" id="PS50222"/>
    </source>
</evidence>
<sequence length="213" mass="23529">MDTDHSGKLSWHEFLAACMDTCKLEDDDKYLRMAFEHIDKDNKGRIVLDDIRSLMGDDATPEQVARVFQEVGQESIDYENFVAICRSKPILRRVSLLTNHTAALPPPPPLLPQPELNNMGVTLLAECRSSAAAVHAGSISIAGGANLHPYPSNPEEILKRYSEEIGQIVLNTPSDGSTIQATGAGSFRAPAGYLPTQRFTDAEMKPEEFFRRD</sequence>
<feature type="domain" description="EF-hand" evidence="2">
    <location>
        <begin position="26"/>
        <end position="61"/>
    </location>
</feature>
<reference evidence="3" key="1">
    <citation type="submission" date="2021-01" db="EMBL/GenBank/DDBJ databases">
        <authorList>
            <person name="Corre E."/>
            <person name="Pelletier E."/>
            <person name="Niang G."/>
            <person name="Scheremetjew M."/>
            <person name="Finn R."/>
            <person name="Kale V."/>
            <person name="Holt S."/>
            <person name="Cochrane G."/>
            <person name="Meng A."/>
            <person name="Brown T."/>
            <person name="Cohen L."/>
        </authorList>
    </citation>
    <scope>NUCLEOTIDE SEQUENCE</scope>
    <source>
        <strain evidence="3">CCMP1381</strain>
    </source>
</reference>
<name>A0A7S2G4W8_9STRA</name>
<dbReference type="PROSITE" id="PS00018">
    <property type="entry name" value="EF_HAND_1"/>
    <property type="match status" value="1"/>
</dbReference>
<gene>
    <name evidence="3" type="ORF">DSPE1174_LOCUS16432</name>
</gene>
<feature type="domain" description="EF-hand" evidence="2">
    <location>
        <begin position="1"/>
        <end position="24"/>
    </location>
</feature>
<dbReference type="AlphaFoldDB" id="A0A7S2G4W8"/>
<accession>A0A7S2G4W8</accession>
<dbReference type="InterPro" id="IPR018247">
    <property type="entry name" value="EF_Hand_1_Ca_BS"/>
</dbReference>
<dbReference type="EMBL" id="HBGS01032052">
    <property type="protein sequence ID" value="CAD9432637.1"/>
    <property type="molecule type" value="Transcribed_RNA"/>
</dbReference>
<dbReference type="PROSITE" id="PS50222">
    <property type="entry name" value="EF_HAND_2"/>
    <property type="match status" value="2"/>
</dbReference>
<dbReference type="InterPro" id="IPR011992">
    <property type="entry name" value="EF-hand-dom_pair"/>
</dbReference>
<keyword evidence="1" id="KW-0106">Calcium</keyword>
<dbReference type="Gene3D" id="1.10.238.10">
    <property type="entry name" value="EF-hand"/>
    <property type="match status" value="1"/>
</dbReference>
<dbReference type="InterPro" id="IPR002048">
    <property type="entry name" value="EF_hand_dom"/>
</dbReference>
<evidence type="ECO:0000256" key="1">
    <source>
        <dbReference type="ARBA" id="ARBA00022837"/>
    </source>
</evidence>
<proteinExistence type="predicted"/>